<protein>
    <recommendedName>
        <fullName evidence="1">Condensation domain-containing protein</fullName>
    </recommendedName>
</protein>
<dbReference type="SUPFAM" id="SSF52777">
    <property type="entry name" value="CoA-dependent acyltransferases"/>
    <property type="match status" value="2"/>
</dbReference>
<keyword evidence="3" id="KW-1185">Reference proteome</keyword>
<dbReference type="Pfam" id="PF00668">
    <property type="entry name" value="Condensation"/>
    <property type="match status" value="1"/>
</dbReference>
<reference evidence="2 3" key="1">
    <citation type="submission" date="2018-08" db="EMBL/GenBank/DDBJ databases">
        <title>Microbispora. triticiradicis sp. nov., a novel actinomycete isolated from the root of wheat (Triticum aestivum L.)).</title>
        <authorList>
            <person name="Han C."/>
        </authorList>
    </citation>
    <scope>NUCLEOTIDE SEQUENCE [LARGE SCALE GENOMIC DNA]</scope>
    <source>
        <strain evidence="2 3">NEAU-HRDPA2-9</strain>
    </source>
</reference>
<dbReference type="InterPro" id="IPR001242">
    <property type="entry name" value="Condensation_dom"/>
</dbReference>
<dbReference type="Gene3D" id="3.40.50.12780">
    <property type="entry name" value="N-terminal domain of ligase-like"/>
    <property type="match status" value="1"/>
</dbReference>
<gene>
    <name evidence="2" type="ORF">DI270_020125</name>
</gene>
<organism evidence="2 3">
    <name type="scientific">Microbispora triticiradicis</name>
    <dbReference type="NCBI Taxonomy" id="2200763"/>
    <lineage>
        <taxon>Bacteria</taxon>
        <taxon>Bacillati</taxon>
        <taxon>Actinomycetota</taxon>
        <taxon>Actinomycetes</taxon>
        <taxon>Streptosporangiales</taxon>
        <taxon>Streptosporangiaceae</taxon>
        <taxon>Microbispora</taxon>
    </lineage>
</organism>
<dbReference type="RefSeq" id="WP_318272211.1">
    <property type="nucleotide sequence ID" value="NZ_QFZU02000086.1"/>
</dbReference>
<dbReference type="SUPFAM" id="SSF56801">
    <property type="entry name" value="Acetyl-CoA synthetase-like"/>
    <property type="match status" value="1"/>
</dbReference>
<accession>A0ABX9LGX7</accession>
<dbReference type="InterPro" id="IPR023213">
    <property type="entry name" value="CAT-like_dom_sf"/>
</dbReference>
<name>A0ABX9LGX7_9ACTN</name>
<dbReference type="Proteomes" id="UP000262538">
    <property type="component" value="Unassembled WGS sequence"/>
</dbReference>
<dbReference type="Gene3D" id="3.30.559.30">
    <property type="entry name" value="Nonribosomal peptide synthetase, condensation domain"/>
    <property type="match status" value="1"/>
</dbReference>
<dbReference type="EMBL" id="QFZU02000086">
    <property type="protein sequence ID" value="RGA03233.1"/>
    <property type="molecule type" value="Genomic_DNA"/>
</dbReference>
<feature type="domain" description="Condensation" evidence="1">
    <location>
        <begin position="4"/>
        <end position="371"/>
    </location>
</feature>
<dbReference type="CDD" id="cd19531">
    <property type="entry name" value="LCL_NRPS-like"/>
    <property type="match status" value="1"/>
</dbReference>
<evidence type="ECO:0000313" key="3">
    <source>
        <dbReference type="Proteomes" id="UP000262538"/>
    </source>
</evidence>
<proteinExistence type="predicted"/>
<dbReference type="PANTHER" id="PTHR45398:SF1">
    <property type="entry name" value="ENZYME, PUTATIVE (JCVI)-RELATED"/>
    <property type="match status" value="1"/>
</dbReference>
<sequence length="476" mass="52095">TNLAYHITGAATVRGPLDRDVLRTALAHTARRHESLRTTLRMVEGELVQVVHEEWDWEPPLTAVPDLAETLEQWRTSTVDLEQGPLFRARVVRVSDDEHVLLLSLHHVIADGWSLTVLFREIADHYQAARTGEPRAQGAPLQYGDYAQWKLDTPADDSELEFWREYLAGAQTLDLPTDKPRPPYETHRGDAVPLSLPAQTVERLARESGTTTFTVITTALTLLLAKLAGQDDVTIGIPSSGRTHPGTAEMIGFLANSLPLRSVTRPGMTLAEALSATHANLLEVQLHSDTPFERIVQHVRPERDFSRSPFFQVMLALDSAPQRTLELPGLRFTRVDMAPAGTQFELSVHLEQSVEGLGGFLTYNTDLFDARSACLLALTGPSVGAGGCVHGLVEAVVDRCPDAVAVRAVDGVVRYRELDERAEWLARHLVGLGAGAGRLGCRSSMFARCSARSGEAPVPAVLVGWVSPSARGIRRM</sequence>
<dbReference type="PANTHER" id="PTHR45398">
    <property type="match status" value="1"/>
</dbReference>
<evidence type="ECO:0000313" key="2">
    <source>
        <dbReference type="EMBL" id="RGA03233.1"/>
    </source>
</evidence>
<feature type="non-terminal residue" evidence="2">
    <location>
        <position position="1"/>
    </location>
</feature>
<comment type="caution">
    <text evidence="2">The sequence shown here is derived from an EMBL/GenBank/DDBJ whole genome shotgun (WGS) entry which is preliminary data.</text>
</comment>
<dbReference type="InterPro" id="IPR042099">
    <property type="entry name" value="ANL_N_sf"/>
</dbReference>
<dbReference type="Gene3D" id="3.30.559.10">
    <property type="entry name" value="Chloramphenicol acetyltransferase-like domain"/>
    <property type="match status" value="1"/>
</dbReference>
<evidence type="ECO:0000259" key="1">
    <source>
        <dbReference type="Pfam" id="PF00668"/>
    </source>
</evidence>